<dbReference type="SUPFAM" id="SSF47413">
    <property type="entry name" value="lambda repressor-like DNA-binding domains"/>
    <property type="match status" value="1"/>
</dbReference>
<reference evidence="3 4" key="1">
    <citation type="submission" date="2018-07" db="EMBL/GenBank/DDBJ databases">
        <title>Modular assembly of carbohydrate-degrading microbial communities in the ocean.</title>
        <authorList>
            <person name="Enke T.N."/>
            <person name="Datta M.S."/>
            <person name="Schwartzman J.A."/>
            <person name="Cermak N."/>
            <person name="Schmitz D.A."/>
            <person name="Barrere J."/>
            <person name="Cordero O.X."/>
        </authorList>
    </citation>
    <scope>NUCLEOTIDE SEQUENCE [LARGE SCALE GENOMIC DNA]</scope>
    <source>
        <strain evidence="3 4">C3M10</strain>
    </source>
</reference>
<proteinExistence type="predicted"/>
<evidence type="ECO:0000259" key="2">
    <source>
        <dbReference type="PROSITE" id="PS50943"/>
    </source>
</evidence>
<evidence type="ECO:0000256" key="1">
    <source>
        <dbReference type="ARBA" id="ARBA00023125"/>
    </source>
</evidence>
<evidence type="ECO:0000313" key="4">
    <source>
        <dbReference type="Proteomes" id="UP000252706"/>
    </source>
</evidence>
<dbReference type="Pfam" id="PF13560">
    <property type="entry name" value="HTH_31"/>
    <property type="match status" value="1"/>
</dbReference>
<dbReference type="PROSITE" id="PS50943">
    <property type="entry name" value="HTH_CROC1"/>
    <property type="match status" value="1"/>
</dbReference>
<dbReference type="Gene3D" id="1.10.260.40">
    <property type="entry name" value="lambda repressor-like DNA-binding domains"/>
    <property type="match status" value="1"/>
</dbReference>
<dbReference type="SMART" id="SM00530">
    <property type="entry name" value="HTH_XRE"/>
    <property type="match status" value="1"/>
</dbReference>
<dbReference type="EMBL" id="QOCE01000032">
    <property type="protein sequence ID" value="RBW54188.1"/>
    <property type="molecule type" value="Genomic_DNA"/>
</dbReference>
<dbReference type="InterPro" id="IPR010982">
    <property type="entry name" value="Lambda_DNA-bd_dom_sf"/>
</dbReference>
<dbReference type="InterPro" id="IPR001387">
    <property type="entry name" value="Cro/C1-type_HTH"/>
</dbReference>
<dbReference type="PANTHER" id="PTHR46797">
    <property type="entry name" value="HTH-TYPE TRANSCRIPTIONAL REGULATOR"/>
    <property type="match status" value="1"/>
</dbReference>
<dbReference type="CDD" id="cd00093">
    <property type="entry name" value="HTH_XRE"/>
    <property type="match status" value="1"/>
</dbReference>
<dbReference type="InterPro" id="IPR050807">
    <property type="entry name" value="TransReg_Diox_bact_type"/>
</dbReference>
<dbReference type="GO" id="GO:0003677">
    <property type="term" value="F:DNA binding"/>
    <property type="evidence" value="ECO:0007669"/>
    <property type="project" value="UniProtKB-KW"/>
</dbReference>
<dbReference type="Pfam" id="PF07883">
    <property type="entry name" value="Cupin_2"/>
    <property type="match status" value="1"/>
</dbReference>
<dbReference type="OrthoDB" id="9814751at2"/>
<dbReference type="Gene3D" id="2.60.120.10">
    <property type="entry name" value="Jelly Rolls"/>
    <property type="match status" value="1"/>
</dbReference>
<dbReference type="CDD" id="cd02209">
    <property type="entry name" value="cupin_XRE_C"/>
    <property type="match status" value="1"/>
</dbReference>
<protein>
    <submittedName>
        <fullName evidence="3">XRE family transcriptional regulator</fullName>
    </submittedName>
</protein>
<dbReference type="InterPro" id="IPR011051">
    <property type="entry name" value="RmlC_Cupin_sf"/>
</dbReference>
<dbReference type="SUPFAM" id="SSF51182">
    <property type="entry name" value="RmlC-like cupins"/>
    <property type="match status" value="1"/>
</dbReference>
<accession>A0A366X152</accession>
<dbReference type="GO" id="GO:0003700">
    <property type="term" value="F:DNA-binding transcription factor activity"/>
    <property type="evidence" value="ECO:0007669"/>
    <property type="project" value="TreeGrafter"/>
</dbReference>
<dbReference type="InterPro" id="IPR014710">
    <property type="entry name" value="RmlC-like_jellyroll"/>
</dbReference>
<dbReference type="AlphaFoldDB" id="A0A366X152"/>
<dbReference type="InterPro" id="IPR013096">
    <property type="entry name" value="Cupin_2"/>
</dbReference>
<comment type="caution">
    <text evidence="3">The sequence shown here is derived from an EMBL/GenBank/DDBJ whole genome shotgun (WGS) entry which is preliminary data.</text>
</comment>
<evidence type="ECO:0000313" key="3">
    <source>
        <dbReference type="EMBL" id="RBW54188.1"/>
    </source>
</evidence>
<gene>
    <name evidence="3" type="ORF">DS909_12430</name>
</gene>
<dbReference type="Proteomes" id="UP000252706">
    <property type="component" value="Unassembled WGS sequence"/>
</dbReference>
<name>A0A366X152_9RHOB</name>
<dbReference type="PANTHER" id="PTHR46797:SF20">
    <property type="entry name" value="BLR4304 PROTEIN"/>
    <property type="match status" value="1"/>
</dbReference>
<sequence>MTTEKLSPDLIPSATATQADLGARVRDIRKARGWKLQDLADRTGLAVSTISKMERGAISLTYDRFMRLAQGLGMDVGDLFTPDTKGFEAGSATLTKSGETKIHETETYVYEMLATEMTGKHMVPMTGEIKAHEIKDFREYVTHPGEEFLYLLSGVLDVCIKGRDPVRLTPGDSLYFDSALEHLYVSASPENARILVVCWKPG</sequence>
<feature type="domain" description="HTH cro/C1-type" evidence="2">
    <location>
        <begin position="25"/>
        <end position="79"/>
    </location>
</feature>
<dbReference type="RefSeq" id="WP_113823785.1">
    <property type="nucleotide sequence ID" value="NZ_QOCE01000032.1"/>
</dbReference>
<organism evidence="3 4">
    <name type="scientific">Phaeobacter gallaeciensis</name>
    <dbReference type="NCBI Taxonomy" id="60890"/>
    <lineage>
        <taxon>Bacteria</taxon>
        <taxon>Pseudomonadati</taxon>
        <taxon>Pseudomonadota</taxon>
        <taxon>Alphaproteobacteria</taxon>
        <taxon>Rhodobacterales</taxon>
        <taxon>Roseobacteraceae</taxon>
        <taxon>Phaeobacter</taxon>
    </lineage>
</organism>
<keyword evidence="1" id="KW-0238">DNA-binding</keyword>
<dbReference type="GO" id="GO:0005829">
    <property type="term" value="C:cytosol"/>
    <property type="evidence" value="ECO:0007669"/>
    <property type="project" value="TreeGrafter"/>
</dbReference>